<dbReference type="GO" id="GO:0065002">
    <property type="term" value="P:intracellular protein transmembrane transport"/>
    <property type="evidence" value="ECO:0007669"/>
    <property type="project" value="UniProtKB-UniRule"/>
</dbReference>
<dbReference type="NCBIfam" id="TIGR00916">
    <property type="entry name" value="2A0604s01"/>
    <property type="match status" value="1"/>
</dbReference>
<keyword evidence="4 9" id="KW-0812">Transmembrane</keyword>
<reference evidence="12" key="1">
    <citation type="submission" date="2016-10" db="EMBL/GenBank/DDBJ databases">
        <authorList>
            <person name="Varghese N."/>
            <person name="Submissions S."/>
        </authorList>
    </citation>
    <scope>NUCLEOTIDE SEQUENCE [LARGE SCALE GENOMIC DNA]</scope>
    <source>
        <strain evidence="12">CGMCC 1.7062</strain>
    </source>
</reference>
<keyword evidence="7 9" id="KW-0811">Translocation</keyword>
<evidence type="ECO:0000256" key="5">
    <source>
        <dbReference type="ARBA" id="ARBA00022927"/>
    </source>
</evidence>
<sequence>MSISQRSLSQIRLTMTSLSAVLFFAALSVIIVKGFNWGLDFTGGIVAEVRLDPSLVASDLKLWLDQALMQDVQVVSSTEPGRWILRYNQIGEHSVTLAPLLETLSSSVEVLNSSIVGPQVGQDMVEQGGIAILACFILTMLYLSYRFEWRLALGALVALIHDIVIVLGLFSLTQMEFNLTILAAVLAVLGYSLNDSIIIADRARELFKAKPGESADTLINQSVRATFSRTLVTSGTTLVTVSSLWLLGGPALEGFAITLCLGIASGTWSSISVGVTLPQVIGVRPSHYIAEKPSTEEVLP</sequence>
<dbReference type="SUPFAM" id="SSF82866">
    <property type="entry name" value="Multidrug efflux transporter AcrB transmembrane domain"/>
    <property type="match status" value="1"/>
</dbReference>
<dbReference type="Pfam" id="PF02355">
    <property type="entry name" value="SecD_SecF_C"/>
    <property type="match status" value="1"/>
</dbReference>
<dbReference type="HAMAP" id="MF_01464_B">
    <property type="entry name" value="SecF_B"/>
    <property type="match status" value="1"/>
</dbReference>
<keyword evidence="6 9" id="KW-1133">Transmembrane helix</keyword>
<dbReference type="Gene3D" id="1.20.1640.10">
    <property type="entry name" value="Multidrug efflux transporter AcrB transmembrane domain"/>
    <property type="match status" value="1"/>
</dbReference>
<keyword evidence="8 9" id="KW-0472">Membrane</keyword>
<dbReference type="GO" id="GO:0043952">
    <property type="term" value="P:protein transport by the Sec complex"/>
    <property type="evidence" value="ECO:0007669"/>
    <property type="project" value="UniProtKB-UniRule"/>
</dbReference>
<dbReference type="InterPro" id="IPR022813">
    <property type="entry name" value="SecD/SecF_arch_bac"/>
</dbReference>
<comment type="subunit">
    <text evidence="9">Forms a complex with SecD. Part of the essential Sec protein translocation apparatus which comprises SecA, SecYEG and auxiliary proteins SecDF-YajC and YidC.</text>
</comment>
<evidence type="ECO:0000313" key="11">
    <source>
        <dbReference type="EMBL" id="SEG57252.1"/>
    </source>
</evidence>
<evidence type="ECO:0000256" key="8">
    <source>
        <dbReference type="ARBA" id="ARBA00023136"/>
    </source>
</evidence>
<dbReference type="InterPro" id="IPR055344">
    <property type="entry name" value="SecD_SecF_C_bact"/>
</dbReference>
<accession>A0A1H6B9B4</accession>
<evidence type="ECO:0000259" key="10">
    <source>
        <dbReference type="Pfam" id="PF02355"/>
    </source>
</evidence>
<dbReference type="InterPro" id="IPR048634">
    <property type="entry name" value="SecD_SecF_C"/>
</dbReference>
<dbReference type="GO" id="GO:0015450">
    <property type="term" value="F:protein-transporting ATPase activity"/>
    <property type="evidence" value="ECO:0007669"/>
    <property type="project" value="InterPro"/>
</dbReference>
<keyword evidence="12" id="KW-1185">Reference proteome</keyword>
<comment type="function">
    <text evidence="9">Part of the Sec protein translocase complex. Interacts with the SecYEG preprotein conducting channel. SecDF uses the proton motive force (PMF) to complete protein translocation after the ATP-dependent function of SecA.</text>
</comment>
<feature type="transmembrane region" description="Helical" evidence="9">
    <location>
        <begin position="179"/>
        <end position="200"/>
    </location>
</feature>
<keyword evidence="3 9" id="KW-1003">Cell membrane</keyword>
<evidence type="ECO:0000256" key="2">
    <source>
        <dbReference type="ARBA" id="ARBA00022448"/>
    </source>
</evidence>
<comment type="similarity">
    <text evidence="9">Belongs to the SecD/SecF family. SecF subfamily.</text>
</comment>
<evidence type="ECO:0000256" key="9">
    <source>
        <dbReference type="HAMAP-Rule" id="MF_01464"/>
    </source>
</evidence>
<evidence type="ECO:0000313" key="12">
    <source>
        <dbReference type="Proteomes" id="UP000236721"/>
    </source>
</evidence>
<keyword evidence="2 9" id="KW-0813">Transport</keyword>
<feature type="transmembrane region" description="Helical" evidence="9">
    <location>
        <begin position="152"/>
        <end position="173"/>
    </location>
</feature>
<protein>
    <recommendedName>
        <fullName evidence="9">Protein-export membrane protein SecF</fullName>
    </recommendedName>
</protein>
<dbReference type="PANTHER" id="PTHR30081:SF8">
    <property type="entry name" value="PROTEIN TRANSLOCASE SUBUNIT SECF"/>
    <property type="match status" value="1"/>
</dbReference>
<dbReference type="GO" id="GO:0005886">
    <property type="term" value="C:plasma membrane"/>
    <property type="evidence" value="ECO:0007669"/>
    <property type="project" value="UniProtKB-SubCell"/>
</dbReference>
<feature type="transmembrane region" description="Helical" evidence="9">
    <location>
        <begin position="128"/>
        <end position="145"/>
    </location>
</feature>
<evidence type="ECO:0000256" key="7">
    <source>
        <dbReference type="ARBA" id="ARBA00023010"/>
    </source>
</evidence>
<dbReference type="InterPro" id="IPR005665">
    <property type="entry name" value="SecF_bac"/>
</dbReference>
<name>A0A1H6B9B4_9VIBR</name>
<comment type="subcellular location">
    <subcellularLocation>
        <location evidence="1 9">Cell membrane</location>
        <topology evidence="1 9">Multi-pass membrane protein</topology>
    </subcellularLocation>
</comment>
<feature type="domain" description="Protein export membrane protein SecD/SecF C-terminal" evidence="10">
    <location>
        <begin position="100"/>
        <end position="274"/>
    </location>
</feature>
<dbReference type="InterPro" id="IPR022645">
    <property type="entry name" value="SecD/SecF_bac"/>
</dbReference>
<feature type="transmembrane region" description="Helical" evidence="9">
    <location>
        <begin position="12"/>
        <end position="32"/>
    </location>
</feature>
<dbReference type="PRINTS" id="PR01755">
    <property type="entry name" value="SECFTRNLCASE"/>
</dbReference>
<dbReference type="GO" id="GO:0006605">
    <property type="term" value="P:protein targeting"/>
    <property type="evidence" value="ECO:0007669"/>
    <property type="project" value="UniProtKB-UniRule"/>
</dbReference>
<proteinExistence type="inferred from homology"/>
<dbReference type="NCBIfam" id="TIGR00966">
    <property type="entry name" value="transloc_SecF"/>
    <property type="match status" value="1"/>
</dbReference>
<evidence type="ECO:0000256" key="1">
    <source>
        <dbReference type="ARBA" id="ARBA00004651"/>
    </source>
</evidence>
<dbReference type="Proteomes" id="UP000236721">
    <property type="component" value="Unassembled WGS sequence"/>
</dbReference>
<dbReference type="EMBL" id="FNVG01000020">
    <property type="protein sequence ID" value="SEG57252.1"/>
    <property type="molecule type" value="Genomic_DNA"/>
</dbReference>
<organism evidence="11 12">
    <name type="scientific">Vibrio hangzhouensis</name>
    <dbReference type="NCBI Taxonomy" id="462991"/>
    <lineage>
        <taxon>Bacteria</taxon>
        <taxon>Pseudomonadati</taxon>
        <taxon>Pseudomonadota</taxon>
        <taxon>Gammaproteobacteria</taxon>
        <taxon>Vibrionales</taxon>
        <taxon>Vibrionaceae</taxon>
        <taxon>Vibrio</taxon>
    </lineage>
</organism>
<evidence type="ECO:0000256" key="4">
    <source>
        <dbReference type="ARBA" id="ARBA00022692"/>
    </source>
</evidence>
<gene>
    <name evidence="9" type="primary">secF</name>
    <name evidence="11" type="ORF">SAMN04488244_12052</name>
</gene>
<dbReference type="PANTHER" id="PTHR30081">
    <property type="entry name" value="PROTEIN-EXPORT MEMBRANE PROTEIN SEC"/>
    <property type="match status" value="1"/>
</dbReference>
<dbReference type="Pfam" id="PF07549">
    <property type="entry name" value="Sec_GG"/>
    <property type="match status" value="1"/>
</dbReference>
<dbReference type="AlphaFoldDB" id="A0A1H6B9B4"/>
<keyword evidence="5 9" id="KW-0653">Protein transport</keyword>
<dbReference type="RefSeq" id="WP_103881654.1">
    <property type="nucleotide sequence ID" value="NZ_FNVG01000020.1"/>
</dbReference>
<evidence type="ECO:0000256" key="3">
    <source>
        <dbReference type="ARBA" id="ARBA00022475"/>
    </source>
</evidence>
<evidence type="ECO:0000256" key="6">
    <source>
        <dbReference type="ARBA" id="ARBA00022989"/>
    </source>
</evidence>
<comment type="caution">
    <text evidence="9">Lacks conserved residue(s) required for the propagation of feature annotation.</text>
</comment>
<dbReference type="InterPro" id="IPR022646">
    <property type="entry name" value="SecD/SecF_CS"/>
</dbReference>
<dbReference type="OrthoDB" id="9774769at2"/>